<dbReference type="AlphaFoldDB" id="A0A6A5ZK39"/>
<keyword evidence="3" id="KW-1185">Reference proteome</keyword>
<sequence length="178" mass="18932">MVVSDGGSGVDGDTGTGQDRTGQDTGLRREEGPEDVNVGEEPCCFCWAGLAPTPLIGCCSQAIATATGAGALVTINIKIKISGRRVCLSVCPQLPALVHSQPARPLSQRFTRQPESHKTTPHQPPIFLETTHSFSRCYRSASGLVVALAVLAFYRPCRADIPRSGLHTGSSLIQHHML</sequence>
<accession>A0A6A5ZK39</accession>
<proteinExistence type="predicted"/>
<feature type="compositionally biased region" description="Gly residues" evidence="1">
    <location>
        <begin position="1"/>
        <end position="15"/>
    </location>
</feature>
<evidence type="ECO:0000256" key="1">
    <source>
        <dbReference type="SAM" id="MobiDB-lite"/>
    </source>
</evidence>
<evidence type="ECO:0000313" key="2">
    <source>
        <dbReference type="EMBL" id="KAF2119374.1"/>
    </source>
</evidence>
<feature type="region of interest" description="Disordered" evidence="1">
    <location>
        <begin position="102"/>
        <end position="123"/>
    </location>
</feature>
<organism evidence="2 3">
    <name type="scientific">Lophiotrema nucula</name>
    <dbReference type="NCBI Taxonomy" id="690887"/>
    <lineage>
        <taxon>Eukaryota</taxon>
        <taxon>Fungi</taxon>
        <taxon>Dikarya</taxon>
        <taxon>Ascomycota</taxon>
        <taxon>Pezizomycotina</taxon>
        <taxon>Dothideomycetes</taxon>
        <taxon>Pleosporomycetidae</taxon>
        <taxon>Pleosporales</taxon>
        <taxon>Lophiotremataceae</taxon>
        <taxon>Lophiotrema</taxon>
    </lineage>
</organism>
<name>A0A6A5ZK39_9PLEO</name>
<gene>
    <name evidence="2" type="ORF">BDV96DRAFT_344129</name>
</gene>
<evidence type="ECO:0000313" key="3">
    <source>
        <dbReference type="Proteomes" id="UP000799770"/>
    </source>
</evidence>
<dbReference type="Proteomes" id="UP000799770">
    <property type="component" value="Unassembled WGS sequence"/>
</dbReference>
<dbReference type="EMBL" id="ML977315">
    <property type="protein sequence ID" value="KAF2119374.1"/>
    <property type="molecule type" value="Genomic_DNA"/>
</dbReference>
<reference evidence="2" key="1">
    <citation type="journal article" date="2020" name="Stud. Mycol.">
        <title>101 Dothideomycetes genomes: a test case for predicting lifestyles and emergence of pathogens.</title>
        <authorList>
            <person name="Haridas S."/>
            <person name="Albert R."/>
            <person name="Binder M."/>
            <person name="Bloem J."/>
            <person name="Labutti K."/>
            <person name="Salamov A."/>
            <person name="Andreopoulos B."/>
            <person name="Baker S."/>
            <person name="Barry K."/>
            <person name="Bills G."/>
            <person name="Bluhm B."/>
            <person name="Cannon C."/>
            <person name="Castanera R."/>
            <person name="Culley D."/>
            <person name="Daum C."/>
            <person name="Ezra D."/>
            <person name="Gonzalez J."/>
            <person name="Henrissat B."/>
            <person name="Kuo A."/>
            <person name="Liang C."/>
            <person name="Lipzen A."/>
            <person name="Lutzoni F."/>
            <person name="Magnuson J."/>
            <person name="Mondo S."/>
            <person name="Nolan M."/>
            <person name="Ohm R."/>
            <person name="Pangilinan J."/>
            <person name="Park H.-J."/>
            <person name="Ramirez L."/>
            <person name="Alfaro M."/>
            <person name="Sun H."/>
            <person name="Tritt A."/>
            <person name="Yoshinaga Y."/>
            <person name="Zwiers L.-H."/>
            <person name="Turgeon B."/>
            <person name="Goodwin S."/>
            <person name="Spatafora J."/>
            <person name="Crous P."/>
            <person name="Grigoriev I."/>
        </authorList>
    </citation>
    <scope>NUCLEOTIDE SEQUENCE</scope>
    <source>
        <strain evidence="2">CBS 627.86</strain>
    </source>
</reference>
<feature type="compositionally biased region" description="Low complexity" evidence="1">
    <location>
        <begin position="16"/>
        <end position="25"/>
    </location>
</feature>
<feature type="region of interest" description="Disordered" evidence="1">
    <location>
        <begin position="1"/>
        <end position="37"/>
    </location>
</feature>
<protein>
    <submittedName>
        <fullName evidence="2">Uncharacterized protein</fullName>
    </submittedName>
</protein>